<dbReference type="EMBL" id="GGMR01013167">
    <property type="protein sequence ID" value="MBY25786.1"/>
    <property type="molecule type" value="Transcribed_RNA"/>
</dbReference>
<protein>
    <submittedName>
        <fullName evidence="1">Uncharacterized protein</fullName>
    </submittedName>
</protein>
<dbReference type="PANTHER" id="PTHR10773:SF19">
    <property type="match status" value="1"/>
</dbReference>
<accession>A0A2S2PA31</accession>
<sequence length="761" mass="89391">MSKRRLKTILDLSCGNSEKKNTNLEKNIKHGNQTFKDFLSAAEFVFEDFESDLVNLGNVNVVKNDVNNMMLQTENIFDPDNSQYCVENESNNNMISYDDLQYNVECETNNIVDNSLEFNLIENKLVVGNENLHYESLDVEAFKLNDLNFIVDDSVENIVFNCEKSHSIIPQPDKWKRETTKRLRMNGEEYIGYQRKKSVVSHNVLRPPRNIKPTCVSQYCLKANNRFCSTFDETQRLDIFFTFWKATWEEKKTLACSLVNKIKKKRSTKGNSDDSRRGNTYEYNLKYKDFPPVKVCKKMFLGTLGLNENMLHNWIRESTNGLPKNSKHSLDKTINEISPQSLARKCALHTRVEHFNNWLKSLPKMPSHYCRQRSKRLYLEGPFYSYQEIYECYTKKCNEDELRPFSKCYFNNQMKINKISIFSPRKDKCDFCSTYEMNQISEDDYAVHLAHKSSAREEKQFDKSRAQKNEVYCFTIDMQAVKLCPSLKASSFYYSMKLKCHNVTIYNLATNDCYNYWWHEGEGDLEASVFATILIKHLTTVCVEKIPIIIYSDGCGYQNRNIIMSNALLQFCKNQNVTIEQKFLIKGHTQMECDSAHSMIERKLHNKDIFLPSDYVRITTEARKFPNSYEAVLLKHDYFYDFKPLKEYTSIRPGIGKGEPEVKDIRALLYDPLSFKIYYKLLFNEPYCEIPKKIIRNKINQNLSTEGETYQFQKLYKNPLPLTKSKWNDLQKLKQFMPIDTHSFYDTLPHLNTFKTKAAKI</sequence>
<name>A0A2S2PA31_SCHGA</name>
<dbReference type="PANTHER" id="PTHR10773">
    <property type="entry name" value="DNA-DIRECTED RNA POLYMERASES I, II, AND III SUBUNIT RPABC2"/>
    <property type="match status" value="1"/>
</dbReference>
<reference evidence="1" key="1">
    <citation type="submission" date="2018-04" db="EMBL/GenBank/DDBJ databases">
        <title>Transcriptome of Schizaphis graminum biotype I.</title>
        <authorList>
            <person name="Scully E.D."/>
            <person name="Geib S.M."/>
            <person name="Palmer N.A."/>
            <person name="Koch K."/>
            <person name="Bradshaw J."/>
            <person name="Heng-Moss T."/>
            <person name="Sarath G."/>
        </authorList>
    </citation>
    <scope>NUCLEOTIDE SEQUENCE</scope>
</reference>
<organism evidence="1">
    <name type="scientific">Schizaphis graminum</name>
    <name type="common">Green bug aphid</name>
    <dbReference type="NCBI Taxonomy" id="13262"/>
    <lineage>
        <taxon>Eukaryota</taxon>
        <taxon>Metazoa</taxon>
        <taxon>Ecdysozoa</taxon>
        <taxon>Arthropoda</taxon>
        <taxon>Hexapoda</taxon>
        <taxon>Insecta</taxon>
        <taxon>Pterygota</taxon>
        <taxon>Neoptera</taxon>
        <taxon>Paraneoptera</taxon>
        <taxon>Hemiptera</taxon>
        <taxon>Sternorrhyncha</taxon>
        <taxon>Aphidomorpha</taxon>
        <taxon>Aphidoidea</taxon>
        <taxon>Aphididae</taxon>
        <taxon>Aphidini</taxon>
        <taxon>Schizaphis</taxon>
    </lineage>
</organism>
<dbReference type="AlphaFoldDB" id="A0A2S2PA31"/>
<gene>
    <name evidence="1" type="ORF">g.16114</name>
</gene>
<proteinExistence type="predicted"/>
<evidence type="ECO:0000313" key="1">
    <source>
        <dbReference type="EMBL" id="MBY25786.1"/>
    </source>
</evidence>